<protein>
    <submittedName>
        <fullName evidence="1">Uncharacterized protein</fullName>
    </submittedName>
</protein>
<dbReference type="EMBL" id="NMUH01000257">
    <property type="protein sequence ID" value="MQL75596.1"/>
    <property type="molecule type" value="Genomic_DNA"/>
</dbReference>
<evidence type="ECO:0000313" key="1">
    <source>
        <dbReference type="EMBL" id="MQL75596.1"/>
    </source>
</evidence>
<organism evidence="1 2">
    <name type="scientific">Colocasia esculenta</name>
    <name type="common">Wild taro</name>
    <name type="synonym">Arum esculentum</name>
    <dbReference type="NCBI Taxonomy" id="4460"/>
    <lineage>
        <taxon>Eukaryota</taxon>
        <taxon>Viridiplantae</taxon>
        <taxon>Streptophyta</taxon>
        <taxon>Embryophyta</taxon>
        <taxon>Tracheophyta</taxon>
        <taxon>Spermatophyta</taxon>
        <taxon>Magnoliopsida</taxon>
        <taxon>Liliopsida</taxon>
        <taxon>Araceae</taxon>
        <taxon>Aroideae</taxon>
        <taxon>Colocasieae</taxon>
        <taxon>Colocasia</taxon>
    </lineage>
</organism>
<name>A0A843TZS2_COLES</name>
<dbReference type="Proteomes" id="UP000652761">
    <property type="component" value="Unassembled WGS sequence"/>
</dbReference>
<dbReference type="AlphaFoldDB" id="A0A843TZS2"/>
<accession>A0A843TZS2</accession>
<comment type="caution">
    <text evidence="1">The sequence shown here is derived from an EMBL/GenBank/DDBJ whole genome shotgun (WGS) entry which is preliminary data.</text>
</comment>
<reference evidence="1" key="1">
    <citation type="submission" date="2017-07" db="EMBL/GenBank/DDBJ databases">
        <title>Taro Niue Genome Assembly and Annotation.</title>
        <authorList>
            <person name="Atibalentja N."/>
            <person name="Keating K."/>
            <person name="Fields C.J."/>
        </authorList>
    </citation>
    <scope>NUCLEOTIDE SEQUENCE</scope>
    <source>
        <strain evidence="1">Niue_2</strain>
        <tissue evidence="1">Leaf</tissue>
    </source>
</reference>
<evidence type="ECO:0000313" key="2">
    <source>
        <dbReference type="Proteomes" id="UP000652761"/>
    </source>
</evidence>
<keyword evidence="2" id="KW-1185">Reference proteome</keyword>
<sequence length="315" mass="34249">MPAHLRCWFTVLKCGGARRRDLNALASPDAIQRTASVMRVAQILSQEPREDDIQSMGVPSTRRFRVFCDVFFRGVVSGRHDLVASLRSVATAFRIASGMIDAVQVAVAVSDAFKLRGCHGGHRVTNDRCQAWACRVCDLQVVVLVGLHYSWLVVVERQLGLPCVTVVTAVVCPGGGTVLWFSVVPRGSSLGSGLPVRLVVEVFQLKGGLATDLDMDPYWVWISKAVTVGIRAMIKLEYEKTLKAWACRVCDLQVVVLVGLHCSWLVVVERQLDLPSVTVRLEGSSCALLSSLGIGLPVKLVVEVFQLKGGLAVLS</sequence>
<gene>
    <name evidence="1" type="ORF">Taro_007985</name>
</gene>
<proteinExistence type="predicted"/>